<protein>
    <submittedName>
        <fullName evidence="1">Uncharacterized protein</fullName>
    </submittedName>
</protein>
<gene>
    <name evidence="1" type="ORF">S12H4_56997</name>
</gene>
<comment type="caution">
    <text evidence="1">The sequence shown here is derived from an EMBL/GenBank/DDBJ whole genome shotgun (WGS) entry which is preliminary data.</text>
</comment>
<evidence type="ECO:0000313" key="1">
    <source>
        <dbReference type="EMBL" id="GAJ20548.1"/>
    </source>
</evidence>
<proteinExistence type="predicted"/>
<dbReference type="AlphaFoldDB" id="X1USS9"/>
<feature type="non-terminal residue" evidence="1">
    <location>
        <position position="32"/>
    </location>
</feature>
<sequence length="32" mass="3370">MNTSLLDSTRNQLPITTQAGLGKTTSLPVTIP</sequence>
<dbReference type="EMBL" id="BARW01036784">
    <property type="protein sequence ID" value="GAJ20548.1"/>
    <property type="molecule type" value="Genomic_DNA"/>
</dbReference>
<reference evidence="1" key="1">
    <citation type="journal article" date="2014" name="Front. Microbiol.">
        <title>High frequency of phylogenetically diverse reductive dehalogenase-homologous genes in deep subseafloor sedimentary metagenomes.</title>
        <authorList>
            <person name="Kawai M."/>
            <person name="Futagami T."/>
            <person name="Toyoda A."/>
            <person name="Takaki Y."/>
            <person name="Nishi S."/>
            <person name="Hori S."/>
            <person name="Arai W."/>
            <person name="Tsubouchi T."/>
            <person name="Morono Y."/>
            <person name="Uchiyama I."/>
            <person name="Ito T."/>
            <person name="Fujiyama A."/>
            <person name="Inagaki F."/>
            <person name="Takami H."/>
        </authorList>
    </citation>
    <scope>NUCLEOTIDE SEQUENCE</scope>
    <source>
        <strain evidence="1">Expedition CK06-06</strain>
    </source>
</reference>
<accession>X1USS9</accession>
<organism evidence="1">
    <name type="scientific">marine sediment metagenome</name>
    <dbReference type="NCBI Taxonomy" id="412755"/>
    <lineage>
        <taxon>unclassified sequences</taxon>
        <taxon>metagenomes</taxon>
        <taxon>ecological metagenomes</taxon>
    </lineage>
</organism>
<name>X1USS9_9ZZZZ</name>